<feature type="transmembrane region" description="Helical" evidence="6">
    <location>
        <begin position="358"/>
        <end position="376"/>
    </location>
</feature>
<gene>
    <name evidence="7" type="ORF">CTRG_02223</name>
</gene>
<keyword evidence="3 6" id="KW-1133">Transmembrane helix</keyword>
<dbReference type="AlphaFoldDB" id="C5M9R1"/>
<feature type="region of interest" description="Disordered" evidence="5">
    <location>
        <begin position="25"/>
        <end position="47"/>
    </location>
</feature>
<feature type="compositionally biased region" description="Basic residues" evidence="5">
    <location>
        <begin position="33"/>
        <end position="45"/>
    </location>
</feature>
<evidence type="ECO:0000313" key="7">
    <source>
        <dbReference type="EMBL" id="EER33405.1"/>
    </source>
</evidence>
<feature type="transmembrane region" description="Helical" evidence="6">
    <location>
        <begin position="274"/>
        <end position="292"/>
    </location>
</feature>
<keyword evidence="8" id="KW-1185">Reference proteome</keyword>
<evidence type="ECO:0000256" key="1">
    <source>
        <dbReference type="ARBA" id="ARBA00004141"/>
    </source>
</evidence>
<dbReference type="PANTHER" id="PTHR12692:SF3">
    <property type="entry name" value="DOLICHYL-DIPHOSPHOOLIGOSACCHARIDE--PROTEIN GLYCOSYLTRANSFERASE SUBUNIT OST6"/>
    <property type="match status" value="1"/>
</dbReference>
<comment type="subcellular location">
    <subcellularLocation>
        <location evidence="1">Membrane</location>
        <topology evidence="1">Multi-pass membrane protein</topology>
    </subcellularLocation>
</comment>
<dbReference type="OrthoDB" id="67566at2759"/>
<dbReference type="HOGENOM" id="CLU_052855_2_0_1"/>
<protein>
    <recommendedName>
        <fullName evidence="9">Thioredoxin domain-containing protein</fullName>
    </recommendedName>
</protein>
<dbReference type="Pfam" id="PF04756">
    <property type="entry name" value="OST3_OST6"/>
    <property type="match status" value="1"/>
</dbReference>
<dbReference type="GO" id="GO:0018279">
    <property type="term" value="P:protein N-linked glycosylation via asparagine"/>
    <property type="evidence" value="ECO:0007669"/>
    <property type="project" value="TreeGrafter"/>
</dbReference>
<dbReference type="GeneID" id="8296926"/>
<evidence type="ECO:0000313" key="8">
    <source>
        <dbReference type="Proteomes" id="UP000002037"/>
    </source>
</evidence>
<dbReference type="VEuPathDB" id="FungiDB:CTRG_02223"/>
<evidence type="ECO:0000256" key="2">
    <source>
        <dbReference type="ARBA" id="ARBA00022692"/>
    </source>
</evidence>
<dbReference type="InterPro" id="IPR021149">
    <property type="entry name" value="OligosaccharylTrfase_OST3/OST6"/>
</dbReference>
<reference evidence="7 8" key="1">
    <citation type="journal article" date="2009" name="Nature">
        <title>Evolution of pathogenicity and sexual reproduction in eight Candida genomes.</title>
        <authorList>
            <person name="Butler G."/>
            <person name="Rasmussen M.D."/>
            <person name="Lin M.F."/>
            <person name="Santos M.A."/>
            <person name="Sakthikumar S."/>
            <person name="Munro C.A."/>
            <person name="Rheinbay E."/>
            <person name="Grabherr M."/>
            <person name="Forche A."/>
            <person name="Reedy J.L."/>
            <person name="Agrafioti I."/>
            <person name="Arnaud M.B."/>
            <person name="Bates S."/>
            <person name="Brown A.J."/>
            <person name="Brunke S."/>
            <person name="Costanzo M.C."/>
            <person name="Fitzpatrick D.A."/>
            <person name="de Groot P.W."/>
            <person name="Harris D."/>
            <person name="Hoyer L.L."/>
            <person name="Hube B."/>
            <person name="Klis F.M."/>
            <person name="Kodira C."/>
            <person name="Lennard N."/>
            <person name="Logue M.E."/>
            <person name="Martin R."/>
            <person name="Neiman A.M."/>
            <person name="Nikolaou E."/>
            <person name="Quail M.A."/>
            <person name="Quinn J."/>
            <person name="Santos M.C."/>
            <person name="Schmitzberger F.F."/>
            <person name="Sherlock G."/>
            <person name="Shah P."/>
            <person name="Silverstein K.A."/>
            <person name="Skrzypek M.S."/>
            <person name="Soll D."/>
            <person name="Staggs R."/>
            <person name="Stansfield I."/>
            <person name="Stumpf M.P."/>
            <person name="Sudbery P.E."/>
            <person name="Srikantha T."/>
            <person name="Zeng Q."/>
            <person name="Berman J."/>
            <person name="Berriman M."/>
            <person name="Heitman J."/>
            <person name="Gow N.A."/>
            <person name="Lorenz M.C."/>
            <person name="Birren B.W."/>
            <person name="Kellis M."/>
            <person name="Cuomo C.A."/>
        </authorList>
    </citation>
    <scope>NUCLEOTIDE SEQUENCE [LARGE SCALE GENOMIC DNA]</scope>
    <source>
        <strain evidence="8">ATCC MYA-3404 / T1</strain>
    </source>
</reference>
<evidence type="ECO:0000256" key="3">
    <source>
        <dbReference type="ARBA" id="ARBA00022989"/>
    </source>
</evidence>
<dbReference type="Gene3D" id="3.40.30.10">
    <property type="entry name" value="Glutaredoxin"/>
    <property type="match status" value="1"/>
</dbReference>
<dbReference type="Proteomes" id="UP000002037">
    <property type="component" value="Unassembled WGS sequence"/>
</dbReference>
<evidence type="ECO:0000256" key="5">
    <source>
        <dbReference type="SAM" id="MobiDB-lite"/>
    </source>
</evidence>
<accession>C5M9R1</accession>
<name>C5M9R1_CANTT</name>
<feature type="transmembrane region" description="Helical" evidence="6">
    <location>
        <begin position="325"/>
        <end position="346"/>
    </location>
</feature>
<dbReference type="PANTHER" id="PTHR12692">
    <property type="entry name" value="DOLICHYL-DIPHOSPHOOLIGOSACCHARIDE--PROTEIN GLYCOSYLTRANSFERASE-RELATED"/>
    <property type="match status" value="1"/>
</dbReference>
<dbReference type="EMBL" id="GG692397">
    <property type="protein sequence ID" value="EER33405.1"/>
    <property type="molecule type" value="Genomic_DNA"/>
</dbReference>
<organism evidence="7 8">
    <name type="scientific">Candida tropicalis (strain ATCC MYA-3404 / T1)</name>
    <name type="common">Yeast</name>
    <dbReference type="NCBI Taxonomy" id="294747"/>
    <lineage>
        <taxon>Eukaryota</taxon>
        <taxon>Fungi</taxon>
        <taxon>Dikarya</taxon>
        <taxon>Ascomycota</taxon>
        <taxon>Saccharomycotina</taxon>
        <taxon>Pichiomycetes</taxon>
        <taxon>Debaryomycetaceae</taxon>
        <taxon>Candida/Lodderomyces clade</taxon>
        <taxon>Candida</taxon>
    </lineage>
</organism>
<sequence>MFYRQYRPNAVLISASRIISKENTSEQMFTETKKKKKKERKKPPTKQHIELEYRPTNPMHLIQLVLAYLLLLPFSLCASPNAVKLTELAKESENFIIDIHNSDLSILDGPRDYYTVLIFTSTDPSHGCSQCSNVYEFISLVSKSWFQDYLDSHLLTFINIDLNDPKNGKIFGMVGLQTVPHIWLIAPNLSAEYGNPNKIFEDAHLQFKVPQVSRDEQALEFGKFLTDHLQRSILIREQNPLFKFVKTFIITFSVIVIIRKKGPSKLTGTKKKTIVSLLAIAVVLLFTCGYQYTIQNAVPFIAKDDKGGLVVISGGQHYQFGIETFLVAANYASLAAAVLSLTYIGSYNVNEKSLIKNAYIKSLLVLINAVVLYLLYSSLTSIVLRKDHGYPYHFTKLF</sequence>
<dbReference type="eggNOG" id="KOG2603">
    <property type="taxonomic scope" value="Eukaryota"/>
</dbReference>
<dbReference type="STRING" id="294747.C5M9R1"/>
<evidence type="ECO:0000256" key="6">
    <source>
        <dbReference type="SAM" id="Phobius"/>
    </source>
</evidence>
<evidence type="ECO:0008006" key="9">
    <source>
        <dbReference type="Google" id="ProtNLM"/>
    </source>
</evidence>
<keyword evidence="4 6" id="KW-0472">Membrane</keyword>
<dbReference type="KEGG" id="ctp:CTRG_02223"/>
<dbReference type="GO" id="GO:0008250">
    <property type="term" value="C:oligosaccharyltransferase complex"/>
    <property type="evidence" value="ECO:0007669"/>
    <property type="project" value="TreeGrafter"/>
</dbReference>
<proteinExistence type="predicted"/>
<keyword evidence="2 6" id="KW-0812">Transmembrane</keyword>
<evidence type="ECO:0000256" key="4">
    <source>
        <dbReference type="ARBA" id="ARBA00023136"/>
    </source>
</evidence>
<dbReference type="RefSeq" id="XP_002547926.1">
    <property type="nucleotide sequence ID" value="XM_002547880.1"/>
</dbReference>